<dbReference type="SUPFAM" id="SSF56801">
    <property type="entry name" value="Acetyl-CoA synthetase-like"/>
    <property type="match status" value="1"/>
</dbReference>
<dbReference type="AlphaFoldDB" id="A0A5C4WQ14"/>
<dbReference type="Proteomes" id="UP000313231">
    <property type="component" value="Unassembled WGS sequence"/>
</dbReference>
<dbReference type="InterPro" id="IPR000873">
    <property type="entry name" value="AMP-dep_synth/lig_dom"/>
</dbReference>
<dbReference type="InterPro" id="IPR045851">
    <property type="entry name" value="AMP-bd_C_sf"/>
</dbReference>
<organism evidence="5 6">
    <name type="scientific">Nocardioides albidus</name>
    <dbReference type="NCBI Taxonomy" id="1517589"/>
    <lineage>
        <taxon>Bacteria</taxon>
        <taxon>Bacillati</taxon>
        <taxon>Actinomycetota</taxon>
        <taxon>Actinomycetes</taxon>
        <taxon>Propionibacteriales</taxon>
        <taxon>Nocardioidaceae</taxon>
        <taxon>Nocardioides</taxon>
    </lineage>
</organism>
<accession>A0A5C4WQ14</accession>
<dbReference type="OrthoDB" id="9803968at2"/>
<evidence type="ECO:0000313" key="5">
    <source>
        <dbReference type="EMBL" id="TNM49509.1"/>
    </source>
</evidence>
<keyword evidence="6" id="KW-1185">Reference proteome</keyword>
<dbReference type="InterPro" id="IPR020845">
    <property type="entry name" value="AMP-binding_CS"/>
</dbReference>
<dbReference type="Gene3D" id="3.30.300.30">
    <property type="match status" value="1"/>
</dbReference>
<dbReference type="InterPro" id="IPR025110">
    <property type="entry name" value="AMP-bd_C"/>
</dbReference>
<dbReference type="Pfam" id="PF00501">
    <property type="entry name" value="AMP-binding"/>
    <property type="match status" value="1"/>
</dbReference>
<name>A0A5C4WQ14_9ACTN</name>
<gene>
    <name evidence="5" type="ORF">FHP29_01240</name>
</gene>
<dbReference type="RefSeq" id="WP_139621063.1">
    <property type="nucleotide sequence ID" value="NZ_VDMP01000012.1"/>
</dbReference>
<dbReference type="GO" id="GO:0016878">
    <property type="term" value="F:acid-thiol ligase activity"/>
    <property type="evidence" value="ECO:0007669"/>
    <property type="project" value="UniProtKB-ARBA"/>
</dbReference>
<dbReference type="FunFam" id="3.30.300.30:FF:000008">
    <property type="entry name" value="2,3-dihydroxybenzoate-AMP ligase"/>
    <property type="match status" value="1"/>
</dbReference>
<comment type="caution">
    <text evidence="5">The sequence shown here is derived from an EMBL/GenBank/DDBJ whole genome shotgun (WGS) entry which is preliminary data.</text>
</comment>
<dbReference type="InterPro" id="IPR050237">
    <property type="entry name" value="ATP-dep_AMP-bd_enzyme"/>
</dbReference>
<sequence length="488" mass="52708">MTSLGYLPWHRPSAYDARPAVRDEQNDLTYADFAARVDAVAEQFSEHGVGRGSVVAIMLPNRVELLVAMVAAWRLGAAATPINPAFTANEADYQIQDADSALVINAGPDAPDGGRPSLSVDDLRRESHGTLSPAATSPDELALLVYTSGSTGRPKGVMLDHANLEAMSSMMVDVMRLDAEDRCLLFLPLFHVNAICVSFLAPARVGAQLSVMSRFTVDGFLDEVERLRPTYFSGVPTIYSMLLAQPREVDFSSVRFAACGAAPASKELLDATEKRFGFALAEGYGLTECTCASNSNRWWDVRKVGTVGPAFPGVRVEVMDQDGTILPAGERGEVVIQGPTVMRGYLNRPEETAETLRDGWLHTGDVGILDEDGYLRIVDRIKDMIIRGGENIYPKEIEAVLLAHPGVMEAAVIGAPDEKFGEVPFAYVACFPDTKVAADALMDDCRTQLSRYKVPVGITILGALPKNPIGKIDKPTLRAQHPVTSIGA</sequence>
<feature type="domain" description="AMP-binding enzyme C-terminal" evidence="4">
    <location>
        <begin position="396"/>
        <end position="471"/>
    </location>
</feature>
<reference evidence="5 6" key="1">
    <citation type="journal article" date="2016" name="Int. J. Syst. Evol. Microbiol.">
        <title>Nocardioides albidus sp. nov., an actinobacterium isolated from garden soil.</title>
        <authorList>
            <person name="Singh H."/>
            <person name="Du J."/>
            <person name="Trinh H."/>
            <person name="Won K."/>
            <person name="Yang J.E."/>
            <person name="Yin C."/>
            <person name="Kook M."/>
            <person name="Yi T.H."/>
        </authorList>
    </citation>
    <scope>NUCLEOTIDE SEQUENCE [LARGE SCALE GENOMIC DNA]</scope>
    <source>
        <strain evidence="5 6">CCTCC AB 2015297</strain>
    </source>
</reference>
<evidence type="ECO:0000259" key="3">
    <source>
        <dbReference type="Pfam" id="PF00501"/>
    </source>
</evidence>
<feature type="domain" description="AMP-dependent synthetase/ligase" evidence="3">
    <location>
        <begin position="14"/>
        <end position="346"/>
    </location>
</feature>
<protein>
    <submittedName>
        <fullName evidence="5">Long-chain fatty acid--CoA ligase</fullName>
    </submittedName>
</protein>
<dbReference type="Pfam" id="PF13193">
    <property type="entry name" value="AMP-binding_C"/>
    <property type="match status" value="1"/>
</dbReference>
<dbReference type="EMBL" id="VDMP01000012">
    <property type="protein sequence ID" value="TNM49509.1"/>
    <property type="molecule type" value="Genomic_DNA"/>
</dbReference>
<dbReference type="PROSITE" id="PS00455">
    <property type="entry name" value="AMP_BINDING"/>
    <property type="match status" value="1"/>
</dbReference>
<comment type="similarity">
    <text evidence="1">Belongs to the ATP-dependent AMP-binding enzyme family.</text>
</comment>
<evidence type="ECO:0000256" key="1">
    <source>
        <dbReference type="ARBA" id="ARBA00006432"/>
    </source>
</evidence>
<dbReference type="Gene3D" id="3.40.50.12780">
    <property type="entry name" value="N-terminal domain of ligase-like"/>
    <property type="match status" value="1"/>
</dbReference>
<dbReference type="InterPro" id="IPR042099">
    <property type="entry name" value="ANL_N_sf"/>
</dbReference>
<proteinExistence type="inferred from homology"/>
<evidence type="ECO:0000256" key="2">
    <source>
        <dbReference type="ARBA" id="ARBA00022598"/>
    </source>
</evidence>
<evidence type="ECO:0000313" key="6">
    <source>
        <dbReference type="Proteomes" id="UP000313231"/>
    </source>
</evidence>
<dbReference type="PANTHER" id="PTHR43767:SF1">
    <property type="entry name" value="NONRIBOSOMAL PEPTIDE SYNTHASE PES1 (EUROFUNG)-RELATED"/>
    <property type="match status" value="1"/>
</dbReference>
<dbReference type="PANTHER" id="PTHR43767">
    <property type="entry name" value="LONG-CHAIN-FATTY-ACID--COA LIGASE"/>
    <property type="match status" value="1"/>
</dbReference>
<keyword evidence="2 5" id="KW-0436">Ligase</keyword>
<evidence type="ECO:0000259" key="4">
    <source>
        <dbReference type="Pfam" id="PF13193"/>
    </source>
</evidence>